<feature type="non-terminal residue" evidence="1">
    <location>
        <position position="1"/>
    </location>
</feature>
<dbReference type="AlphaFoldDB" id="A0A2H1X224"/>
<organism evidence="1">
    <name type="scientific">Spodoptera frugiperda</name>
    <name type="common">Fall armyworm</name>
    <dbReference type="NCBI Taxonomy" id="7108"/>
    <lineage>
        <taxon>Eukaryota</taxon>
        <taxon>Metazoa</taxon>
        <taxon>Ecdysozoa</taxon>
        <taxon>Arthropoda</taxon>
        <taxon>Hexapoda</taxon>
        <taxon>Insecta</taxon>
        <taxon>Pterygota</taxon>
        <taxon>Neoptera</taxon>
        <taxon>Endopterygota</taxon>
        <taxon>Lepidoptera</taxon>
        <taxon>Glossata</taxon>
        <taxon>Ditrysia</taxon>
        <taxon>Noctuoidea</taxon>
        <taxon>Noctuidae</taxon>
        <taxon>Amphipyrinae</taxon>
        <taxon>Spodoptera</taxon>
    </lineage>
</organism>
<proteinExistence type="predicted"/>
<reference evidence="1" key="1">
    <citation type="submission" date="2016-07" db="EMBL/GenBank/DDBJ databases">
        <authorList>
            <person name="Bretaudeau A."/>
        </authorList>
    </citation>
    <scope>NUCLEOTIDE SEQUENCE</scope>
    <source>
        <strain evidence="1">Rice</strain>
        <tissue evidence="1">Whole body</tissue>
    </source>
</reference>
<name>A0A2H1X224_SPOFR</name>
<sequence length="73" mass="8257">GDLLILPGAWATGCRATYSGFDCRKETHCVIHKLLFQDCVYCACEIVCDNLPMLSFFTMPKQEQNETPLMPKL</sequence>
<evidence type="ECO:0000313" key="1">
    <source>
        <dbReference type="EMBL" id="SOQ59400.1"/>
    </source>
</evidence>
<protein>
    <submittedName>
        <fullName evidence="1">SFRICE_016473</fullName>
    </submittedName>
</protein>
<gene>
    <name evidence="1" type="ORF">SFRICE_016473</name>
</gene>
<accession>A0A2H1X224</accession>
<dbReference type="EMBL" id="ODYU01012878">
    <property type="protein sequence ID" value="SOQ59400.1"/>
    <property type="molecule type" value="Genomic_DNA"/>
</dbReference>